<dbReference type="Proteomes" id="UP001153069">
    <property type="component" value="Unassembled WGS sequence"/>
</dbReference>
<dbReference type="AlphaFoldDB" id="A0A9N8EAA3"/>
<dbReference type="SUPFAM" id="SSF52047">
    <property type="entry name" value="RNI-like"/>
    <property type="match status" value="1"/>
</dbReference>
<evidence type="ECO:0000313" key="2">
    <source>
        <dbReference type="Proteomes" id="UP001153069"/>
    </source>
</evidence>
<accession>A0A9N8EAA3</accession>
<dbReference type="OrthoDB" id="341587at2759"/>
<dbReference type="InterPro" id="IPR032675">
    <property type="entry name" value="LRR_dom_sf"/>
</dbReference>
<keyword evidence="2" id="KW-1185">Reference proteome</keyword>
<comment type="caution">
    <text evidence="1">The sequence shown here is derived from an EMBL/GenBank/DDBJ whole genome shotgun (WGS) entry which is preliminary data.</text>
</comment>
<evidence type="ECO:0000313" key="1">
    <source>
        <dbReference type="EMBL" id="CAB9515521.1"/>
    </source>
</evidence>
<gene>
    <name evidence="1" type="ORF">SEMRO_720_G192650.1</name>
</gene>
<protein>
    <submittedName>
        <fullName evidence="1">Uncharacterized protein</fullName>
    </submittedName>
</protein>
<proteinExistence type="predicted"/>
<sequence length="414" mass="46358">MSAASSIGVETLTSQSAVKDVAISLLDTSDLGNLTETIRNCRATVENVEVRTSRQQPHWGSNEVHRLFDTIGALPNLQTIQFKFLGMGDHDNSFPLSLFTHLLSRQPWQSQLKSLRFILVGPIECNQENDLQDFCRVLRNLMQLEEFILSACSFSHDWLSSSSSGASLSPLLTTLAQLPALQKVTLKATTRGHLGHFEAPVLGTLCDSSIALKSLSIDNFTLGNEHVAALAHCMASNSTVLEEVYLNLSTTVTDLDPRQFPAALETNRSLCKLQIRLAKHKTLDLFLENTAQALCQNNTLVDFAVHGAMMKHNDTVEESFAGMLESNCTLQRLVLPYCASWRPKIDMLLGFNTSLRFNNMSDRKCHRSCPETISQQEWIDLFVDKDICFLYYYLRYICPLLCNERSASPMPMDI</sequence>
<organism evidence="1 2">
    <name type="scientific">Seminavis robusta</name>
    <dbReference type="NCBI Taxonomy" id="568900"/>
    <lineage>
        <taxon>Eukaryota</taxon>
        <taxon>Sar</taxon>
        <taxon>Stramenopiles</taxon>
        <taxon>Ochrophyta</taxon>
        <taxon>Bacillariophyta</taxon>
        <taxon>Bacillariophyceae</taxon>
        <taxon>Bacillariophycidae</taxon>
        <taxon>Naviculales</taxon>
        <taxon>Naviculaceae</taxon>
        <taxon>Seminavis</taxon>
    </lineage>
</organism>
<dbReference type="EMBL" id="CAICTM010000719">
    <property type="protein sequence ID" value="CAB9515521.1"/>
    <property type="molecule type" value="Genomic_DNA"/>
</dbReference>
<name>A0A9N8EAA3_9STRA</name>
<reference evidence="1" key="1">
    <citation type="submission" date="2020-06" db="EMBL/GenBank/DDBJ databases">
        <authorList>
            <consortium name="Plant Systems Biology data submission"/>
        </authorList>
    </citation>
    <scope>NUCLEOTIDE SEQUENCE</scope>
    <source>
        <strain evidence="1">D6</strain>
    </source>
</reference>
<dbReference type="Gene3D" id="3.80.10.10">
    <property type="entry name" value="Ribonuclease Inhibitor"/>
    <property type="match status" value="1"/>
</dbReference>